<dbReference type="Gene3D" id="3.20.20.100">
    <property type="entry name" value="NADP-dependent oxidoreductase domain"/>
    <property type="match status" value="1"/>
</dbReference>
<proteinExistence type="predicted"/>
<keyword evidence="3" id="KW-1185">Reference proteome</keyword>
<evidence type="ECO:0000313" key="2">
    <source>
        <dbReference type="EMBL" id="MEE4591293.1"/>
    </source>
</evidence>
<protein>
    <recommendedName>
        <fullName evidence="4">Aldo/keto reductase</fullName>
    </recommendedName>
</protein>
<name>A0ABU7PQW6_9ACTN</name>
<sequence length="81" mass="8753">MKTRELGRTGVRVSPYCLGTMMFGQAGAAVTLEEEVLDRIDRIVAPGTDLGPLDVSSTPPSVQLPSLRRRRSADERAAVAR</sequence>
<dbReference type="SUPFAM" id="SSF51430">
    <property type="entry name" value="NAD(P)-linked oxidoreductase"/>
    <property type="match status" value="1"/>
</dbReference>
<organism evidence="2 3">
    <name type="scientific">Streptomyces asiaticus subsp. ignotus</name>
    <dbReference type="NCBI Taxonomy" id="3098222"/>
    <lineage>
        <taxon>Bacteria</taxon>
        <taxon>Bacillati</taxon>
        <taxon>Actinomycetota</taxon>
        <taxon>Actinomycetes</taxon>
        <taxon>Kitasatosporales</taxon>
        <taxon>Streptomycetaceae</taxon>
        <taxon>Streptomyces</taxon>
        <taxon>Streptomyces violaceusniger group</taxon>
    </lineage>
</organism>
<evidence type="ECO:0000256" key="1">
    <source>
        <dbReference type="SAM" id="MobiDB-lite"/>
    </source>
</evidence>
<evidence type="ECO:0000313" key="3">
    <source>
        <dbReference type="Proteomes" id="UP001354709"/>
    </source>
</evidence>
<accession>A0ABU7PQW6</accession>
<comment type="caution">
    <text evidence="2">The sequence shown here is derived from an EMBL/GenBank/DDBJ whole genome shotgun (WGS) entry which is preliminary data.</text>
</comment>
<feature type="compositionally biased region" description="Polar residues" evidence="1">
    <location>
        <begin position="55"/>
        <end position="64"/>
    </location>
</feature>
<dbReference type="Proteomes" id="UP001354709">
    <property type="component" value="Unassembled WGS sequence"/>
</dbReference>
<evidence type="ECO:0008006" key="4">
    <source>
        <dbReference type="Google" id="ProtNLM"/>
    </source>
</evidence>
<dbReference type="RefSeq" id="WP_330806556.1">
    <property type="nucleotide sequence ID" value="NZ_JAZBJO010000002.1"/>
</dbReference>
<reference evidence="2 3" key="1">
    <citation type="submission" date="2023-11" db="EMBL/GenBank/DDBJ databases">
        <title>30 novel species of actinomycetes from the DSMZ collection.</title>
        <authorList>
            <person name="Nouioui I."/>
        </authorList>
    </citation>
    <scope>NUCLEOTIDE SEQUENCE [LARGE SCALE GENOMIC DNA]</scope>
    <source>
        <strain evidence="2 3">DSM 41524</strain>
    </source>
</reference>
<feature type="compositionally biased region" description="Basic and acidic residues" evidence="1">
    <location>
        <begin position="72"/>
        <end position="81"/>
    </location>
</feature>
<dbReference type="InterPro" id="IPR036812">
    <property type="entry name" value="NAD(P)_OxRdtase_dom_sf"/>
</dbReference>
<gene>
    <name evidence="2" type="ORF">V2J94_05230</name>
</gene>
<feature type="region of interest" description="Disordered" evidence="1">
    <location>
        <begin position="47"/>
        <end position="81"/>
    </location>
</feature>
<dbReference type="EMBL" id="JAZBJO010000002">
    <property type="protein sequence ID" value="MEE4591293.1"/>
    <property type="molecule type" value="Genomic_DNA"/>
</dbReference>